<dbReference type="Gene3D" id="3.40.50.800">
    <property type="entry name" value="Anticodon-binding domain"/>
    <property type="match status" value="1"/>
</dbReference>
<protein>
    <recommendedName>
        <fullName evidence="11">Histidine--tRNA ligase</fullName>
        <ecNumber evidence="11">6.1.1.21</ecNumber>
    </recommendedName>
    <alternativeName>
        <fullName evidence="11">Histidyl-tRNA synthetase</fullName>
        <shortName evidence="11">HisRS</shortName>
    </alternativeName>
</protein>
<evidence type="ECO:0000256" key="3">
    <source>
        <dbReference type="ARBA" id="ARBA00011738"/>
    </source>
</evidence>
<dbReference type="PANTHER" id="PTHR43707:SF1">
    <property type="entry name" value="HISTIDINE--TRNA LIGASE, MITOCHONDRIAL-RELATED"/>
    <property type="match status" value="1"/>
</dbReference>
<comment type="subcellular location">
    <subcellularLocation>
        <location evidence="1 11">Cytoplasm</location>
    </subcellularLocation>
</comment>
<dbReference type="InterPro" id="IPR045864">
    <property type="entry name" value="aa-tRNA-synth_II/BPL/LPL"/>
</dbReference>
<comment type="subunit">
    <text evidence="3 11">Homodimer.</text>
</comment>
<feature type="binding site" evidence="12">
    <location>
        <position position="131"/>
    </location>
    <ligand>
        <name>L-histidine</name>
        <dbReference type="ChEBI" id="CHEBI:57595"/>
    </ligand>
</feature>
<dbReference type="PROSITE" id="PS50862">
    <property type="entry name" value="AA_TRNA_LIGASE_II"/>
    <property type="match status" value="1"/>
</dbReference>
<dbReference type="InterPro" id="IPR036621">
    <property type="entry name" value="Anticodon-bd_dom_sf"/>
</dbReference>
<dbReference type="InterPro" id="IPR006195">
    <property type="entry name" value="aa-tRNA-synth_II"/>
</dbReference>
<dbReference type="InterPro" id="IPR004154">
    <property type="entry name" value="Anticodon-bd"/>
</dbReference>
<feature type="binding site" evidence="12">
    <location>
        <begin position="80"/>
        <end position="82"/>
    </location>
    <ligand>
        <name>L-histidine</name>
        <dbReference type="ChEBI" id="CHEBI:57595"/>
    </ligand>
</feature>
<dbReference type="Pfam" id="PF03129">
    <property type="entry name" value="HGTP_anticodon"/>
    <property type="match status" value="1"/>
</dbReference>
<dbReference type="GO" id="GO:0005524">
    <property type="term" value="F:ATP binding"/>
    <property type="evidence" value="ECO:0007669"/>
    <property type="project" value="UniProtKB-UniRule"/>
</dbReference>
<dbReference type="GO" id="GO:0140096">
    <property type="term" value="F:catalytic activity, acting on a protein"/>
    <property type="evidence" value="ECO:0007669"/>
    <property type="project" value="UniProtKB-ARBA"/>
</dbReference>
<comment type="catalytic activity">
    <reaction evidence="10 11">
        <text>tRNA(His) + L-histidine + ATP = L-histidyl-tRNA(His) + AMP + diphosphate + H(+)</text>
        <dbReference type="Rhea" id="RHEA:17313"/>
        <dbReference type="Rhea" id="RHEA-COMP:9665"/>
        <dbReference type="Rhea" id="RHEA-COMP:9689"/>
        <dbReference type="ChEBI" id="CHEBI:15378"/>
        <dbReference type="ChEBI" id="CHEBI:30616"/>
        <dbReference type="ChEBI" id="CHEBI:33019"/>
        <dbReference type="ChEBI" id="CHEBI:57595"/>
        <dbReference type="ChEBI" id="CHEBI:78442"/>
        <dbReference type="ChEBI" id="CHEBI:78527"/>
        <dbReference type="ChEBI" id="CHEBI:456215"/>
        <dbReference type="EC" id="6.1.1.21"/>
    </reaction>
</comment>
<dbReference type="SUPFAM" id="SSF55681">
    <property type="entry name" value="Class II aaRS and biotin synthetases"/>
    <property type="match status" value="1"/>
</dbReference>
<evidence type="ECO:0000256" key="8">
    <source>
        <dbReference type="ARBA" id="ARBA00022917"/>
    </source>
</evidence>
<sequence>MLKKPKGTEDILPVNIDKWHYVEDTARAVLDSYNFKEIRTPLFESIDLFKRSVGNTTDIVSKEMYDFMDKGDRHLALRPEGTAPIARAYIEHKLHGPEHPQPLKVYYMEPMFRYERPQAGRQRQFHQLGIEVFGSTNPATDVEGIALAMDLFDELGLSNLSLHINSLGKPEERENYRNALIEYFTPLKDQLSEDSQRRLADNPMRIIDSKDKRDKALAESAPVILDFLGEESQKHFDEVQALLNALNIPFTVTPTIVRGLDYYQDTIFEILATDDSIGAQSTVCGGGRYDGLVEQLGGPKTPGFGFGIGLERLMLLLENQDVDIPESEGLDIFVMSLGEEANMMALQVVQAARKDGLVADRDYLNRSMKSQFKTADKLNTTLVITIGEQEIETGKVQVKHQGTGKQTEVAFDDLMTDFMGEYRKLTVDTSAIDKYFGGKY</sequence>
<dbReference type="HAMAP" id="MF_00127">
    <property type="entry name" value="His_tRNA_synth"/>
    <property type="match status" value="1"/>
</dbReference>
<feature type="domain" description="Aminoacyl-transfer RNA synthetases class-II family profile" evidence="13">
    <location>
        <begin position="22"/>
        <end position="325"/>
    </location>
</feature>
<keyword evidence="4 11" id="KW-0963">Cytoplasm</keyword>
<evidence type="ECO:0000256" key="12">
    <source>
        <dbReference type="PIRSR" id="PIRSR001549-1"/>
    </source>
</evidence>
<dbReference type="Gene3D" id="3.30.930.10">
    <property type="entry name" value="Bira Bifunctional Protein, Domain 2"/>
    <property type="match status" value="1"/>
</dbReference>
<evidence type="ECO:0000256" key="11">
    <source>
        <dbReference type="HAMAP-Rule" id="MF_00127"/>
    </source>
</evidence>
<dbReference type="GO" id="GO:0006427">
    <property type="term" value="P:histidyl-tRNA aminoacylation"/>
    <property type="evidence" value="ECO:0007669"/>
    <property type="project" value="UniProtKB-UniRule"/>
</dbReference>
<dbReference type="EMBL" id="VBSP01000006">
    <property type="protein sequence ID" value="TLQ48898.1"/>
    <property type="molecule type" value="Genomic_DNA"/>
</dbReference>
<proteinExistence type="inferred from homology"/>
<dbReference type="OrthoDB" id="9800814at2"/>
<keyword evidence="9 11" id="KW-0030">Aminoacyl-tRNA synthetase</keyword>
<dbReference type="InterPro" id="IPR033656">
    <property type="entry name" value="HisRS_anticodon"/>
</dbReference>
<evidence type="ECO:0000256" key="2">
    <source>
        <dbReference type="ARBA" id="ARBA00008226"/>
    </source>
</evidence>
<keyword evidence="6 11" id="KW-0547">Nucleotide-binding</keyword>
<comment type="similarity">
    <text evidence="2 11">Belongs to the class-II aminoacyl-tRNA synthetase family.</text>
</comment>
<evidence type="ECO:0000256" key="4">
    <source>
        <dbReference type="ARBA" id="ARBA00022490"/>
    </source>
</evidence>
<evidence type="ECO:0000259" key="13">
    <source>
        <dbReference type="PROSITE" id="PS50862"/>
    </source>
</evidence>
<dbReference type="CDD" id="cd00773">
    <property type="entry name" value="HisRS-like_core"/>
    <property type="match status" value="1"/>
</dbReference>
<organism evidence="14 15">
    <name type="scientific">Ruoffia tabacinasalis</name>
    <dbReference type="NCBI Taxonomy" id="87458"/>
    <lineage>
        <taxon>Bacteria</taxon>
        <taxon>Bacillati</taxon>
        <taxon>Bacillota</taxon>
        <taxon>Bacilli</taxon>
        <taxon>Lactobacillales</taxon>
        <taxon>Aerococcaceae</taxon>
        <taxon>Ruoffia</taxon>
    </lineage>
</organism>
<evidence type="ECO:0000256" key="5">
    <source>
        <dbReference type="ARBA" id="ARBA00022598"/>
    </source>
</evidence>
<evidence type="ECO:0000313" key="14">
    <source>
        <dbReference type="EMBL" id="TLQ48898.1"/>
    </source>
</evidence>
<dbReference type="GO" id="GO:0016740">
    <property type="term" value="F:transferase activity"/>
    <property type="evidence" value="ECO:0007669"/>
    <property type="project" value="UniProtKB-ARBA"/>
</dbReference>
<name>A0A5R9EML5_9LACT</name>
<dbReference type="AlphaFoldDB" id="A0A5R9EML5"/>
<dbReference type="FunFam" id="3.30.930.10:FF:000005">
    <property type="entry name" value="Histidine--tRNA ligase"/>
    <property type="match status" value="1"/>
</dbReference>
<feature type="binding site" evidence="12">
    <location>
        <position position="113"/>
    </location>
    <ligand>
        <name>L-histidine</name>
        <dbReference type="ChEBI" id="CHEBI:57595"/>
    </ligand>
</feature>
<evidence type="ECO:0000256" key="6">
    <source>
        <dbReference type="ARBA" id="ARBA00022741"/>
    </source>
</evidence>
<dbReference type="GO" id="GO:0005737">
    <property type="term" value="C:cytoplasm"/>
    <property type="evidence" value="ECO:0007669"/>
    <property type="project" value="UniProtKB-SubCell"/>
</dbReference>
<dbReference type="PANTHER" id="PTHR43707">
    <property type="entry name" value="HISTIDYL-TRNA SYNTHETASE"/>
    <property type="match status" value="1"/>
</dbReference>
<dbReference type="InterPro" id="IPR004516">
    <property type="entry name" value="HisRS/HisZ"/>
</dbReference>
<evidence type="ECO:0000313" key="15">
    <source>
        <dbReference type="Proteomes" id="UP000306420"/>
    </source>
</evidence>
<dbReference type="InterPro" id="IPR015807">
    <property type="entry name" value="His-tRNA-ligase"/>
</dbReference>
<keyword evidence="7 11" id="KW-0067">ATP-binding</keyword>
<dbReference type="NCBIfam" id="TIGR00442">
    <property type="entry name" value="hisS"/>
    <property type="match status" value="1"/>
</dbReference>
<evidence type="ECO:0000256" key="1">
    <source>
        <dbReference type="ARBA" id="ARBA00004496"/>
    </source>
</evidence>
<feature type="binding site" evidence="12">
    <location>
        <position position="258"/>
    </location>
    <ligand>
        <name>L-histidine</name>
        <dbReference type="ChEBI" id="CHEBI:57595"/>
    </ligand>
</feature>
<dbReference type="GO" id="GO:0004821">
    <property type="term" value="F:histidine-tRNA ligase activity"/>
    <property type="evidence" value="ECO:0007669"/>
    <property type="project" value="UniProtKB-UniRule"/>
</dbReference>
<accession>A0A5R9EML5</accession>
<comment type="caution">
    <text evidence="14">The sequence shown here is derived from an EMBL/GenBank/DDBJ whole genome shotgun (WGS) entry which is preliminary data.</text>
</comment>
<dbReference type="Proteomes" id="UP000306420">
    <property type="component" value="Unassembled WGS sequence"/>
</dbReference>
<dbReference type="SUPFAM" id="SSF52954">
    <property type="entry name" value="Class II aaRS ABD-related"/>
    <property type="match status" value="1"/>
</dbReference>
<dbReference type="RefSeq" id="WP_138403942.1">
    <property type="nucleotide sequence ID" value="NZ_JBQKLU010000002.1"/>
</dbReference>
<dbReference type="InterPro" id="IPR041715">
    <property type="entry name" value="HisRS-like_core"/>
</dbReference>
<reference evidence="14 15" key="1">
    <citation type="submission" date="2019-05" db="EMBL/GenBank/DDBJ databases">
        <title>The metagenome of a microbial culture collection derived from dairy environment covers the genomic content of the human microbiome.</title>
        <authorList>
            <person name="Roder T."/>
            <person name="Wuthrich D."/>
            <person name="Sattari Z."/>
            <person name="Von Ah U."/>
            <person name="Bar C."/>
            <person name="Ronchi F."/>
            <person name="Macpherson A.J."/>
            <person name="Ganal-Vonarburg S.C."/>
            <person name="Bruggmann R."/>
            <person name="Vergeres G."/>
        </authorList>
    </citation>
    <scope>NUCLEOTIDE SEQUENCE [LARGE SCALE GENOMIC DNA]</scope>
    <source>
        <strain evidence="14 15">FAM 24227</strain>
    </source>
</reference>
<keyword evidence="5 11" id="KW-0436">Ligase</keyword>
<keyword evidence="8 11" id="KW-0648">Protein biosynthesis</keyword>
<dbReference type="PIRSF" id="PIRSF001549">
    <property type="entry name" value="His-tRNA_synth"/>
    <property type="match status" value="1"/>
</dbReference>
<evidence type="ECO:0000256" key="10">
    <source>
        <dbReference type="ARBA" id="ARBA00047639"/>
    </source>
</evidence>
<dbReference type="Pfam" id="PF13393">
    <property type="entry name" value="tRNA-synt_His"/>
    <property type="match status" value="1"/>
</dbReference>
<feature type="binding site" evidence="12">
    <location>
        <begin position="262"/>
        <end position="263"/>
    </location>
    <ligand>
        <name>L-histidine</name>
        <dbReference type="ChEBI" id="CHEBI:57595"/>
    </ligand>
</feature>
<gene>
    <name evidence="11" type="primary">hisS</name>
    <name evidence="14" type="ORF">FEZ33_03125</name>
</gene>
<dbReference type="CDD" id="cd00859">
    <property type="entry name" value="HisRS_anticodon"/>
    <property type="match status" value="1"/>
</dbReference>
<evidence type="ECO:0000256" key="7">
    <source>
        <dbReference type="ARBA" id="ARBA00022840"/>
    </source>
</evidence>
<evidence type="ECO:0000256" key="9">
    <source>
        <dbReference type="ARBA" id="ARBA00023146"/>
    </source>
</evidence>
<dbReference type="EC" id="6.1.1.21" evidence="11"/>
<feature type="binding site" evidence="12">
    <location>
        <position position="127"/>
    </location>
    <ligand>
        <name>L-histidine</name>
        <dbReference type="ChEBI" id="CHEBI:57595"/>
    </ligand>
</feature>